<name>C3MF96_SINFN</name>
<dbReference type="OrthoDB" id="8350299at2"/>
<gene>
    <name evidence="1" type="ordered locus">NGR_c01300</name>
</gene>
<dbReference type="EMBL" id="CP001389">
    <property type="protein sequence ID" value="ACP23933.1"/>
    <property type="molecule type" value="Genomic_DNA"/>
</dbReference>
<dbReference type="Proteomes" id="UP000001054">
    <property type="component" value="Chromosome"/>
</dbReference>
<accession>C3MF96</accession>
<dbReference type="KEGG" id="rhi:NGR_c01300"/>
<organism evidence="1 2">
    <name type="scientific">Sinorhizobium fredii (strain NBRC 101917 / NGR234)</name>
    <dbReference type="NCBI Taxonomy" id="394"/>
    <lineage>
        <taxon>Bacteria</taxon>
        <taxon>Pseudomonadati</taxon>
        <taxon>Pseudomonadota</taxon>
        <taxon>Alphaproteobacteria</taxon>
        <taxon>Hyphomicrobiales</taxon>
        <taxon>Rhizobiaceae</taxon>
        <taxon>Sinorhizobium/Ensifer group</taxon>
        <taxon>Sinorhizobium</taxon>
    </lineage>
</organism>
<sequence length="165" mass="18856">MTNINLRDHSHTSGRAEKKPRWLTQFIGHRLEMLLSPAWQDAPRPLARLIERLEIEHLRHGGQNNGELYVSYAQFAAYGISKRVICRTLKLGEDLGLIEVIRGEGIIRGDIRPENAYRLTFVPAKNRKSPTDEWKQISKARAKDLVTAYRADEKRATNTARRAAA</sequence>
<evidence type="ECO:0000313" key="2">
    <source>
        <dbReference type="Proteomes" id="UP000001054"/>
    </source>
</evidence>
<evidence type="ECO:0000313" key="1">
    <source>
        <dbReference type="EMBL" id="ACP23933.1"/>
    </source>
</evidence>
<proteinExistence type="predicted"/>
<protein>
    <submittedName>
        <fullName evidence="1">Uncharacterized protein</fullName>
    </submittedName>
</protein>
<reference evidence="1 2" key="1">
    <citation type="journal article" date="2009" name="Appl. Environ. Microbiol.">
        <title>Rhizobium sp. strain NGR234 possesses a remarkable number of secretion systems.</title>
        <authorList>
            <person name="Schmeisser C."/>
            <person name="Liesegang H."/>
            <person name="Krysciak D."/>
            <person name="Bakkou N."/>
            <person name="Le Quere A."/>
            <person name="Wollherr A."/>
            <person name="Heinemeyer I."/>
            <person name="Morgenstern B."/>
            <person name="Pommerening-Roeser A."/>
            <person name="Flores M."/>
            <person name="Palacios R."/>
            <person name="Brenner S."/>
            <person name="Gottschalk G."/>
            <person name="Schmitz R.A."/>
            <person name="Broughton W.J."/>
            <person name="Perret X."/>
            <person name="Strittmatter A.W."/>
            <person name="Streit W.R."/>
        </authorList>
    </citation>
    <scope>NUCLEOTIDE SEQUENCE [LARGE SCALE GENOMIC DNA]</scope>
    <source>
        <strain evidence="2">NBRC 101917 / NGR234</strain>
    </source>
</reference>
<dbReference type="AlphaFoldDB" id="C3MF96"/>
<keyword evidence="2" id="KW-1185">Reference proteome</keyword>
<dbReference type="HOGENOM" id="CLU_1609469_0_0_5"/>
<dbReference type="RefSeq" id="WP_012706718.1">
    <property type="nucleotide sequence ID" value="NC_012587.1"/>
</dbReference>